<organism evidence="5 6">
    <name type="scientific">Georgenia alba</name>
    <dbReference type="NCBI Taxonomy" id="2233858"/>
    <lineage>
        <taxon>Bacteria</taxon>
        <taxon>Bacillati</taxon>
        <taxon>Actinomycetota</taxon>
        <taxon>Actinomycetes</taxon>
        <taxon>Micrococcales</taxon>
        <taxon>Bogoriellaceae</taxon>
        <taxon>Georgenia</taxon>
    </lineage>
</organism>
<keyword evidence="6" id="KW-1185">Reference proteome</keyword>
<dbReference type="InterPro" id="IPR050204">
    <property type="entry name" value="AraC_XylS_family_regulators"/>
</dbReference>
<keyword evidence="2" id="KW-0238">DNA-binding</keyword>
<protein>
    <submittedName>
        <fullName evidence="5">Helix-turn-helix domain-containing protein</fullName>
    </submittedName>
</protein>
<dbReference type="EMBL" id="JBHTCQ010000004">
    <property type="protein sequence ID" value="MFC7406678.1"/>
    <property type="molecule type" value="Genomic_DNA"/>
</dbReference>
<name>A0ABW2QDW1_9MICO</name>
<dbReference type="SUPFAM" id="SSF46689">
    <property type="entry name" value="Homeodomain-like"/>
    <property type="match status" value="2"/>
</dbReference>
<keyword evidence="1" id="KW-0805">Transcription regulation</keyword>
<comment type="caution">
    <text evidence="5">The sequence shown here is derived from an EMBL/GenBank/DDBJ whole genome shotgun (WGS) entry which is preliminary data.</text>
</comment>
<dbReference type="SMART" id="SM00342">
    <property type="entry name" value="HTH_ARAC"/>
    <property type="match status" value="1"/>
</dbReference>
<proteinExistence type="predicted"/>
<dbReference type="Proteomes" id="UP001596455">
    <property type="component" value="Unassembled WGS sequence"/>
</dbReference>
<keyword evidence="3" id="KW-0804">Transcription</keyword>
<accession>A0ABW2QDW1</accession>
<dbReference type="InterPro" id="IPR018060">
    <property type="entry name" value="HTH_AraC"/>
</dbReference>
<reference evidence="6" key="1">
    <citation type="journal article" date="2019" name="Int. J. Syst. Evol. Microbiol.">
        <title>The Global Catalogue of Microorganisms (GCM) 10K type strain sequencing project: providing services to taxonomists for standard genome sequencing and annotation.</title>
        <authorList>
            <consortium name="The Broad Institute Genomics Platform"/>
            <consortium name="The Broad Institute Genome Sequencing Center for Infectious Disease"/>
            <person name="Wu L."/>
            <person name="Ma J."/>
        </authorList>
    </citation>
    <scope>NUCLEOTIDE SEQUENCE [LARGE SCALE GENOMIC DNA]</scope>
    <source>
        <strain evidence="6">JCM 1490</strain>
    </source>
</reference>
<gene>
    <name evidence="5" type="ORF">ACFQQL_16280</name>
</gene>
<evidence type="ECO:0000256" key="3">
    <source>
        <dbReference type="ARBA" id="ARBA00023163"/>
    </source>
</evidence>
<dbReference type="PANTHER" id="PTHR46796:SF6">
    <property type="entry name" value="ARAC SUBFAMILY"/>
    <property type="match status" value="1"/>
</dbReference>
<sequence>MRTSRVVGESPHVAIRAVRCTDQHAGWSEPELSGAAHVVLVRRGRFELHARGRRLTADPTSGYLWPAGQEVRFAHPAGGDVCTSITLSGEEATNGAGAASFSAIRLDARLELAHRMLLRAGDDPDFAAVEAALDVVELAMRRQPDDAPAPGRFELAERAREAIVADEPAASGLIELARHLETAPSHLSRTFRHHVGMSISRYRNRVRVSRALQHLEEGETRLADLAFSLGFSDQAHFTRVMRRELGRSPGRVHGMLAGGSA</sequence>
<evidence type="ECO:0000313" key="6">
    <source>
        <dbReference type="Proteomes" id="UP001596455"/>
    </source>
</evidence>
<dbReference type="PANTHER" id="PTHR46796">
    <property type="entry name" value="HTH-TYPE TRANSCRIPTIONAL ACTIVATOR RHAS-RELATED"/>
    <property type="match status" value="1"/>
</dbReference>
<dbReference type="RefSeq" id="WP_382396212.1">
    <property type="nucleotide sequence ID" value="NZ_JBHTCQ010000004.1"/>
</dbReference>
<evidence type="ECO:0000313" key="5">
    <source>
        <dbReference type="EMBL" id="MFC7406678.1"/>
    </source>
</evidence>
<feature type="domain" description="HTH araC/xylS-type" evidence="4">
    <location>
        <begin position="157"/>
        <end position="255"/>
    </location>
</feature>
<evidence type="ECO:0000256" key="2">
    <source>
        <dbReference type="ARBA" id="ARBA00023125"/>
    </source>
</evidence>
<dbReference type="Pfam" id="PF12833">
    <property type="entry name" value="HTH_18"/>
    <property type="match status" value="1"/>
</dbReference>
<evidence type="ECO:0000256" key="1">
    <source>
        <dbReference type="ARBA" id="ARBA00023015"/>
    </source>
</evidence>
<evidence type="ECO:0000259" key="4">
    <source>
        <dbReference type="PROSITE" id="PS01124"/>
    </source>
</evidence>
<dbReference type="PROSITE" id="PS01124">
    <property type="entry name" value="HTH_ARAC_FAMILY_2"/>
    <property type="match status" value="1"/>
</dbReference>
<dbReference type="InterPro" id="IPR009057">
    <property type="entry name" value="Homeodomain-like_sf"/>
</dbReference>
<dbReference type="Gene3D" id="1.10.10.60">
    <property type="entry name" value="Homeodomain-like"/>
    <property type="match status" value="1"/>
</dbReference>